<dbReference type="GO" id="GO:0030246">
    <property type="term" value="F:carbohydrate binding"/>
    <property type="evidence" value="ECO:0007669"/>
    <property type="project" value="InterPro"/>
</dbReference>
<proteinExistence type="predicted"/>
<dbReference type="Gene3D" id="2.60.40.10">
    <property type="entry name" value="Immunoglobulins"/>
    <property type="match status" value="1"/>
</dbReference>
<evidence type="ECO:0000256" key="4">
    <source>
        <dbReference type="ARBA" id="ARBA00023326"/>
    </source>
</evidence>
<dbReference type="InterPro" id="IPR036573">
    <property type="entry name" value="CBM_sf_5/12"/>
</dbReference>
<dbReference type="CDD" id="cd00063">
    <property type="entry name" value="FN3"/>
    <property type="match status" value="1"/>
</dbReference>
<dbReference type="PANTHER" id="PTHR11177:SF308">
    <property type="entry name" value="CHITINASE A"/>
    <property type="match status" value="1"/>
</dbReference>
<accession>A0A510AR49</accession>
<dbReference type="PROSITE" id="PS51910">
    <property type="entry name" value="GH18_2"/>
    <property type="match status" value="1"/>
</dbReference>
<dbReference type="GO" id="GO:0006032">
    <property type="term" value="P:chitin catabolic process"/>
    <property type="evidence" value="ECO:0007669"/>
    <property type="project" value="UniProtKB-KW"/>
</dbReference>
<dbReference type="Pfam" id="PF02839">
    <property type="entry name" value="CBM_5_12"/>
    <property type="match status" value="1"/>
</dbReference>
<feature type="region of interest" description="Disordered" evidence="5">
    <location>
        <begin position="187"/>
        <end position="206"/>
    </location>
</feature>
<organism evidence="8">
    <name type="scientific">Brevibacillus laterosporus</name>
    <name type="common">Bacillus laterosporus</name>
    <dbReference type="NCBI Taxonomy" id="1465"/>
    <lineage>
        <taxon>Bacteria</taxon>
        <taxon>Bacillati</taxon>
        <taxon>Bacillota</taxon>
        <taxon>Bacilli</taxon>
        <taxon>Bacillales</taxon>
        <taxon>Paenibacillaceae</taxon>
        <taxon>Brevibacillus</taxon>
    </lineage>
</organism>
<name>A0A510AR49_BRELA</name>
<dbReference type="Gene3D" id="3.20.20.80">
    <property type="entry name" value="Glycosidases"/>
    <property type="match status" value="1"/>
</dbReference>
<dbReference type="InterPro" id="IPR017853">
    <property type="entry name" value="GH"/>
</dbReference>
<sequence length="860" mass="94489">MRKMYQHIPTAHSVRKFNFLLLAFVLFASIFPAILPASVSASPICSAVWDSKTIYTSGQQASYKGHEWTAKWWTQGEEPGTSDVWQDLGVCSTNPTNPPDPSNTPPTVPTNLAVTAKTSTSVSLTWAASTDDKQVIGYTVYYNDNLQAVTQTNATITNLIPNTTYTFTVKAKDNQGLESEASQPLKVTTDTDTLPPEPATPCRPAGLYDSGVKNIPYCQAYDQDGREKLANDSKRRIIGYFTSWRTGKNGQSKYLVTDIPWKNLTHINYAFAHVDSNNRVSVGSPTDPTNPALGLTWPEYPDALMDPSLPYKGHFNLLTQWKKKNPGVKTLVSVGGWAESGGYIDENGKRIASGGFYTMTTNADGSVNQAAIDTFATSAVDFLRKYNFEGIDIDYEYPTTMNQAGNPLDWQFSTPRLKGLMEGYNALLKTLRVKLDQASAEDEKYYMLTIASPSSAYLLRGMESFQALKYLDYVNVMSYDLHGAWNEFVGPNAALFDDGKDGELIKYNIYNTPQYGGIGYLNTDWAYHYMRGMMQAGRINIGVPYYTRGFQNVVGGTDGLWGKAVGKNCPTGLTACGDGATGIDNIWHDKDENGKEEGAGSNPMWHAKNLEKGIAGSYLKDHGIVNPVLTGTYKRNYDSTLVAPWLWNAEKRVFLSTEDEQSIGAKADYVIKNGIGGIMIWELAGDYDWYKDRNDGKGEYYMGSTLTKLMHRKFSTATPYDASNSKTPLPADKLALKIEVTGFQLGDQNYPINPTLKITNNSNLTITGGSVIEFDVPTSTSAQFSSYGGDSVKIISAGHTGPNVGGLKGDFHRVAVTIPTWKSVAPGQSIDMSIVYYVPISGPTNYTITIDGKKYAVTDK</sequence>
<dbReference type="SMART" id="SM00636">
    <property type="entry name" value="Glyco_18"/>
    <property type="match status" value="1"/>
</dbReference>
<feature type="domain" description="GH18" evidence="7">
    <location>
        <begin position="235"/>
        <end position="700"/>
    </location>
</feature>
<reference evidence="8" key="1">
    <citation type="submission" date="2017-06" db="EMBL/GenBank/DDBJ databases">
        <authorList>
            <person name="Gangavaram L.P."/>
        </authorList>
    </citation>
    <scope>NUCLEOTIDE SEQUENCE</scope>
    <source>
        <strain evidence="8">LAK 1210</strain>
    </source>
</reference>
<dbReference type="InterPro" id="IPR001223">
    <property type="entry name" value="Glyco_hydro18_cat"/>
</dbReference>
<evidence type="ECO:0000259" key="7">
    <source>
        <dbReference type="PROSITE" id="PS51910"/>
    </source>
</evidence>
<dbReference type="SUPFAM" id="SSF49265">
    <property type="entry name" value="Fibronectin type III"/>
    <property type="match status" value="1"/>
</dbReference>
<dbReference type="Pfam" id="PF06483">
    <property type="entry name" value="ChiC"/>
    <property type="match status" value="1"/>
</dbReference>
<dbReference type="PANTHER" id="PTHR11177">
    <property type="entry name" value="CHITINASE"/>
    <property type="match status" value="1"/>
</dbReference>
<dbReference type="AlphaFoldDB" id="A0A510AR49"/>
<evidence type="ECO:0000256" key="1">
    <source>
        <dbReference type="ARBA" id="ARBA00022801"/>
    </source>
</evidence>
<reference evidence="8" key="2">
    <citation type="submission" date="2019-08" db="EMBL/GenBank/DDBJ databases">
        <title>Molecular cloning, functional expression and characterization of a novel chitinase from an entamopathogen, Brevibacilllus laterosporus LAK 1210 in Escherichia coli.</title>
        <authorList>
            <person name="Arravapalli V.R."/>
            <person name="Nalam M.R."/>
        </authorList>
    </citation>
    <scope>NUCLEOTIDE SEQUENCE</scope>
    <source>
        <strain evidence="8">LAK 1210</strain>
    </source>
</reference>
<dbReference type="Gene3D" id="2.10.10.20">
    <property type="entry name" value="Carbohydrate-binding module superfamily 5/12"/>
    <property type="match status" value="1"/>
</dbReference>
<dbReference type="GO" id="GO:0000272">
    <property type="term" value="P:polysaccharide catabolic process"/>
    <property type="evidence" value="ECO:0007669"/>
    <property type="project" value="UniProtKB-KW"/>
</dbReference>
<dbReference type="CDD" id="cd12215">
    <property type="entry name" value="ChiC_BD"/>
    <property type="match status" value="1"/>
</dbReference>
<keyword evidence="1" id="KW-0378">Hydrolase</keyword>
<evidence type="ECO:0000256" key="2">
    <source>
        <dbReference type="ARBA" id="ARBA00023024"/>
    </source>
</evidence>
<keyword evidence="3" id="KW-0119">Carbohydrate metabolism</keyword>
<dbReference type="InterPro" id="IPR011583">
    <property type="entry name" value="Chitinase_II/V-like_cat"/>
</dbReference>
<protein>
    <submittedName>
        <fullName evidence="8">Chitinase</fullName>
    </submittedName>
</protein>
<dbReference type="GO" id="GO:0004553">
    <property type="term" value="F:hydrolase activity, hydrolyzing O-glycosyl compounds"/>
    <property type="evidence" value="ECO:0007669"/>
    <property type="project" value="InterPro"/>
</dbReference>
<dbReference type="InterPro" id="IPR029070">
    <property type="entry name" value="Chitinase_insertion_sf"/>
</dbReference>
<keyword evidence="4" id="KW-0624">Polysaccharide degradation</keyword>
<dbReference type="SUPFAM" id="SSF51055">
    <property type="entry name" value="Carbohydrate binding domain"/>
    <property type="match status" value="1"/>
</dbReference>
<dbReference type="InterPro" id="IPR003610">
    <property type="entry name" value="CBM5/12"/>
</dbReference>
<dbReference type="CDD" id="cd06548">
    <property type="entry name" value="GH18_chitinase"/>
    <property type="match status" value="1"/>
</dbReference>
<dbReference type="SUPFAM" id="SSF51445">
    <property type="entry name" value="(Trans)glycosidases"/>
    <property type="match status" value="1"/>
</dbReference>
<dbReference type="SMART" id="SM00060">
    <property type="entry name" value="FN3"/>
    <property type="match status" value="1"/>
</dbReference>
<dbReference type="InterPro" id="IPR009470">
    <property type="entry name" value="Chi_C"/>
</dbReference>
<feature type="domain" description="Fibronectin type-III" evidence="6">
    <location>
        <begin position="108"/>
        <end position="192"/>
    </location>
</feature>
<dbReference type="Pfam" id="PF00041">
    <property type="entry name" value="fn3"/>
    <property type="match status" value="1"/>
</dbReference>
<dbReference type="SUPFAM" id="SSF54556">
    <property type="entry name" value="Chitinase insertion domain"/>
    <property type="match status" value="1"/>
</dbReference>
<keyword evidence="2" id="KW-0146">Chitin degradation</keyword>
<dbReference type="PROSITE" id="PS50853">
    <property type="entry name" value="FN3"/>
    <property type="match status" value="1"/>
</dbReference>
<dbReference type="InterPro" id="IPR036116">
    <property type="entry name" value="FN3_sf"/>
</dbReference>
<dbReference type="GO" id="GO:0008061">
    <property type="term" value="F:chitin binding"/>
    <property type="evidence" value="ECO:0007669"/>
    <property type="project" value="InterPro"/>
</dbReference>
<dbReference type="EMBL" id="MF397932">
    <property type="protein sequence ID" value="AVN85071.1"/>
    <property type="molecule type" value="Genomic_DNA"/>
</dbReference>
<dbReference type="Pfam" id="PF00704">
    <property type="entry name" value="Glyco_hydro_18"/>
    <property type="match status" value="1"/>
</dbReference>
<dbReference type="SMART" id="SM00495">
    <property type="entry name" value="ChtBD3"/>
    <property type="match status" value="1"/>
</dbReference>
<evidence type="ECO:0000256" key="3">
    <source>
        <dbReference type="ARBA" id="ARBA00023277"/>
    </source>
</evidence>
<evidence type="ECO:0000256" key="5">
    <source>
        <dbReference type="SAM" id="MobiDB-lite"/>
    </source>
</evidence>
<dbReference type="InterPro" id="IPR050314">
    <property type="entry name" value="Glycosyl_Hydrlase_18"/>
</dbReference>
<evidence type="ECO:0000313" key="8">
    <source>
        <dbReference type="EMBL" id="AVN85071.1"/>
    </source>
</evidence>
<dbReference type="GO" id="GO:0005576">
    <property type="term" value="C:extracellular region"/>
    <property type="evidence" value="ECO:0007669"/>
    <property type="project" value="InterPro"/>
</dbReference>
<dbReference type="InterPro" id="IPR013783">
    <property type="entry name" value="Ig-like_fold"/>
</dbReference>
<dbReference type="Gene3D" id="3.10.50.10">
    <property type="match status" value="1"/>
</dbReference>
<dbReference type="InterPro" id="IPR003961">
    <property type="entry name" value="FN3_dom"/>
</dbReference>
<evidence type="ECO:0000259" key="6">
    <source>
        <dbReference type="PROSITE" id="PS50853"/>
    </source>
</evidence>